<dbReference type="PANTHER" id="PTHR33430:SF7">
    <property type="entry name" value="OS07G0240400 PROTEIN"/>
    <property type="match status" value="1"/>
</dbReference>
<keyword evidence="2" id="KW-0812">Transmembrane</keyword>
<evidence type="ECO:0000313" key="3">
    <source>
        <dbReference type="EMBL" id="OAY83519.1"/>
    </source>
</evidence>
<gene>
    <name evidence="3" type="ORF">ACMD2_00322</name>
</gene>
<dbReference type="AlphaFoldDB" id="A0A199W2I2"/>
<keyword evidence="2" id="KW-1133">Transmembrane helix</keyword>
<evidence type="ECO:0000256" key="1">
    <source>
        <dbReference type="SAM" id="MobiDB-lite"/>
    </source>
</evidence>
<accession>A0A199W2I2</accession>
<evidence type="ECO:0000256" key="2">
    <source>
        <dbReference type="SAM" id="Phobius"/>
    </source>
</evidence>
<dbReference type="EMBL" id="LSRQ01000333">
    <property type="protein sequence ID" value="OAY83519.1"/>
    <property type="molecule type" value="Genomic_DNA"/>
</dbReference>
<keyword evidence="2" id="KW-0472">Membrane</keyword>
<proteinExistence type="predicted"/>
<feature type="transmembrane region" description="Helical" evidence="2">
    <location>
        <begin position="121"/>
        <end position="145"/>
    </location>
</feature>
<dbReference type="STRING" id="4615.A0A199W2I2"/>
<name>A0A199W2I2_ANACO</name>
<feature type="transmembrane region" description="Helical" evidence="2">
    <location>
        <begin position="165"/>
        <end position="192"/>
    </location>
</feature>
<sequence>MDGGATTSTILRGRTPTSVAGPNGGSTAIHVTALDGILHANSLFTFAAFVGLTWNPSSSGGKVDKCSTGVRTVEHLVTCHVVAFACFLFSSIIALCLKQAVTCRCAAPRSAASTARINRAVLRAGIVASAAGSTFAVGFLMVALVNLVQVRLGRIGCHGGEGGVAAVAAVVVLLTLVPSAMLIYVGIVLYAFTR</sequence>
<dbReference type="PANTHER" id="PTHR33430">
    <property type="entry name" value="MATERNAL EFFECT EMBRYO ARREST PROTEIN"/>
    <property type="match status" value="1"/>
</dbReference>
<feature type="compositionally biased region" description="Polar residues" evidence="1">
    <location>
        <begin position="1"/>
        <end position="20"/>
    </location>
</feature>
<evidence type="ECO:0000313" key="4">
    <source>
        <dbReference type="Proteomes" id="UP000092600"/>
    </source>
</evidence>
<feature type="region of interest" description="Disordered" evidence="1">
    <location>
        <begin position="1"/>
        <end position="22"/>
    </location>
</feature>
<comment type="caution">
    <text evidence="3">The sequence shown here is derived from an EMBL/GenBank/DDBJ whole genome shotgun (WGS) entry which is preliminary data.</text>
</comment>
<organism evidence="3 4">
    <name type="scientific">Ananas comosus</name>
    <name type="common">Pineapple</name>
    <name type="synonym">Ananas ananas</name>
    <dbReference type="NCBI Taxonomy" id="4615"/>
    <lineage>
        <taxon>Eukaryota</taxon>
        <taxon>Viridiplantae</taxon>
        <taxon>Streptophyta</taxon>
        <taxon>Embryophyta</taxon>
        <taxon>Tracheophyta</taxon>
        <taxon>Spermatophyta</taxon>
        <taxon>Magnoliopsida</taxon>
        <taxon>Liliopsida</taxon>
        <taxon>Poales</taxon>
        <taxon>Bromeliaceae</taxon>
        <taxon>Bromelioideae</taxon>
        <taxon>Ananas</taxon>
    </lineage>
</organism>
<feature type="transmembrane region" description="Helical" evidence="2">
    <location>
        <begin position="81"/>
        <end position="101"/>
    </location>
</feature>
<dbReference type="Proteomes" id="UP000092600">
    <property type="component" value="Unassembled WGS sequence"/>
</dbReference>
<protein>
    <submittedName>
        <fullName evidence="3">Uncharacterized protein</fullName>
    </submittedName>
</protein>
<reference evidence="3 4" key="1">
    <citation type="journal article" date="2016" name="DNA Res.">
        <title>The draft genome of MD-2 pineapple using hybrid error correction of long reads.</title>
        <authorList>
            <person name="Redwan R.M."/>
            <person name="Saidin A."/>
            <person name="Kumar S.V."/>
        </authorList>
    </citation>
    <scope>NUCLEOTIDE SEQUENCE [LARGE SCALE GENOMIC DNA]</scope>
    <source>
        <strain evidence="4">cv. MD2</strain>
        <tissue evidence="3">Leaf</tissue>
    </source>
</reference>